<dbReference type="AlphaFoldDB" id="A0A0A1GVC2"/>
<evidence type="ECO:0000313" key="3">
    <source>
        <dbReference type="Proteomes" id="UP000031620"/>
    </source>
</evidence>
<feature type="transmembrane region" description="Helical" evidence="1">
    <location>
        <begin position="75"/>
        <end position="94"/>
    </location>
</feature>
<organism evidence="2 3">
    <name type="scientific">Paucilactobacillus hokkaidonensis JCM 18461</name>
    <dbReference type="NCBI Taxonomy" id="1291742"/>
    <lineage>
        <taxon>Bacteria</taxon>
        <taxon>Bacillati</taxon>
        <taxon>Bacillota</taxon>
        <taxon>Bacilli</taxon>
        <taxon>Lactobacillales</taxon>
        <taxon>Lactobacillaceae</taxon>
        <taxon>Paucilactobacillus</taxon>
    </lineage>
</organism>
<keyword evidence="1" id="KW-1133">Transmembrane helix</keyword>
<proteinExistence type="predicted"/>
<feature type="transmembrane region" description="Helical" evidence="1">
    <location>
        <begin position="100"/>
        <end position="117"/>
    </location>
</feature>
<dbReference type="Proteomes" id="UP000031620">
    <property type="component" value="Chromosome"/>
</dbReference>
<name>A0A0A1GVC2_9LACO</name>
<dbReference type="KEGG" id="lho:LOOC260_114090"/>
<dbReference type="HOGENOM" id="CLU_135555_1_0_9"/>
<evidence type="ECO:0000313" key="2">
    <source>
        <dbReference type="EMBL" id="BAP85945.1"/>
    </source>
</evidence>
<gene>
    <name evidence="2" type="ORF">LOOC260_114090</name>
</gene>
<evidence type="ECO:0000256" key="1">
    <source>
        <dbReference type="SAM" id="Phobius"/>
    </source>
</evidence>
<protein>
    <submittedName>
        <fullName evidence="2">Prophage protein</fullName>
    </submittedName>
</protein>
<reference evidence="2 3" key="1">
    <citation type="submission" date="2014-11" db="EMBL/GenBank/DDBJ databases">
        <title>Complete genome sequence and analysis of Lactobacillus hokkaidonensis LOOC260T.</title>
        <authorList>
            <person name="Tanizawa Y."/>
            <person name="Tohno M."/>
            <person name="Kaminuma E."/>
            <person name="Nakamura Y."/>
            <person name="Arita M."/>
        </authorList>
    </citation>
    <scope>NUCLEOTIDE SEQUENCE [LARGE SCALE GENOMIC DNA]</scope>
    <source>
        <strain evidence="2 3">LOOC260</strain>
    </source>
</reference>
<keyword evidence="1" id="KW-0472">Membrane</keyword>
<dbReference type="EMBL" id="AP014680">
    <property type="protein sequence ID" value="BAP85945.1"/>
    <property type="molecule type" value="Genomic_DNA"/>
</dbReference>
<accession>A0A0A1GVC2</accession>
<keyword evidence="1" id="KW-0812">Transmembrane</keyword>
<dbReference type="STRING" id="1291742.LOOC260_114090"/>
<dbReference type="RefSeq" id="WP_041093937.1">
    <property type="nucleotide sequence ID" value="NZ_AP014680.1"/>
</dbReference>
<feature type="transmembrane region" description="Helical" evidence="1">
    <location>
        <begin position="12"/>
        <end position="34"/>
    </location>
</feature>
<sequence>MINKIRVHPTHTVLGVGMIVIGLWLILNNHFFTWPPNEINFVNDDIWGALFIFDGTTLLVWVFEGDESVKWNRRLLTATAFLMGFLTTYQFVIWVATGLYMSWISNTIITAFVLICARRSDTRHG</sequence>
<feature type="transmembrane region" description="Helical" evidence="1">
    <location>
        <begin position="46"/>
        <end position="63"/>
    </location>
</feature>